<reference evidence="2 3" key="1">
    <citation type="submission" date="2016-06" db="EMBL/GenBank/DDBJ databases">
        <authorList>
            <consortium name="Pathogen Informatics"/>
        </authorList>
    </citation>
    <scope>NUCLEOTIDE SEQUENCE [LARGE SCALE GENOMIC DNA]</scope>
    <source>
        <strain evidence="2">PowCR01</strain>
    </source>
</reference>
<feature type="signal peptide" evidence="1">
    <location>
        <begin position="1"/>
        <end position="22"/>
    </location>
</feature>
<proteinExistence type="predicted"/>
<keyword evidence="1" id="KW-0732">Signal</keyword>
<evidence type="ECO:0000256" key="1">
    <source>
        <dbReference type="SAM" id="SignalP"/>
    </source>
</evidence>
<dbReference type="AlphaFoldDB" id="A0A1C3KUQ9"/>
<dbReference type="VEuPathDB" id="PlasmoDB:PocGH01_12011400"/>
<organism evidence="2 3">
    <name type="scientific">Plasmodium ovale</name>
    <name type="common">malaria parasite P. ovale</name>
    <dbReference type="NCBI Taxonomy" id="36330"/>
    <lineage>
        <taxon>Eukaryota</taxon>
        <taxon>Sar</taxon>
        <taxon>Alveolata</taxon>
        <taxon>Apicomplexa</taxon>
        <taxon>Aconoidasida</taxon>
        <taxon>Haemosporida</taxon>
        <taxon>Plasmodiidae</taxon>
        <taxon>Plasmodium</taxon>
        <taxon>Plasmodium (Plasmodium)</taxon>
    </lineage>
</organism>
<dbReference type="Proteomes" id="UP000243200">
    <property type="component" value="Chromosome 12"/>
</dbReference>
<protein>
    <submittedName>
        <fullName evidence="2">Uncharacterized protein</fullName>
    </submittedName>
</protein>
<evidence type="ECO:0000313" key="3">
    <source>
        <dbReference type="Proteomes" id="UP000243200"/>
    </source>
</evidence>
<name>A0A1C3KUQ9_PLAOA</name>
<feature type="chain" id="PRO_5008678097" evidence="1">
    <location>
        <begin position="23"/>
        <end position="191"/>
    </location>
</feature>
<dbReference type="VEuPathDB" id="PlasmoDB:POWCR01_120006700"/>
<accession>A0A1C3KUQ9</accession>
<evidence type="ECO:0000313" key="2">
    <source>
        <dbReference type="EMBL" id="SBT77917.1"/>
    </source>
</evidence>
<dbReference type="OrthoDB" id="380774at2759"/>
<sequence>MDFLQNYCWIVFLFFCSVSSLSLKETKPVIFFLGIVKNEGTNTFSRNKIKKLPVASDANDLISKLDLDGKKQYITYIYHSSICSYCSKVTDAIKDNNNVEILQFHENSKLEDLTNTNKPIIVLMKNINREDSIDRSIFYNELNKKGGKIQVPALEINDHIMYESSEIINFYQHLLEKVEANSDSSNEPETQ</sequence>
<dbReference type="EMBL" id="LT594516">
    <property type="protein sequence ID" value="SBT77917.1"/>
    <property type="molecule type" value="Genomic_DNA"/>
</dbReference>
<gene>
    <name evidence="2" type="primary">PowCR01_120006700</name>
    <name evidence="2" type="ORF">POWCR01_120006700</name>
</gene>